<reference evidence="1 2" key="1">
    <citation type="submission" date="2018-10" db="EMBL/GenBank/DDBJ databases">
        <title>Sinomicrobium pectinilyticum sp. nov., a pectinase-producing bacterium isolated from alkaline and saline soil, and emended description of the genus Sinomicrobium.</title>
        <authorList>
            <person name="Cheng B."/>
            <person name="Li C."/>
            <person name="Lai Q."/>
            <person name="Du M."/>
            <person name="Shao Z."/>
            <person name="Xu P."/>
            <person name="Yang C."/>
        </authorList>
    </citation>
    <scope>NUCLEOTIDE SEQUENCE [LARGE SCALE GENOMIC DNA]</scope>
    <source>
        <strain evidence="1 2">5DNS001</strain>
    </source>
</reference>
<gene>
    <name evidence="1" type="ORF">ED312_14570</name>
</gene>
<name>A0A3N0E791_SINP1</name>
<protein>
    <recommendedName>
        <fullName evidence="3">Transcriptional regulator</fullName>
    </recommendedName>
</protein>
<evidence type="ECO:0000313" key="1">
    <source>
        <dbReference type="EMBL" id="RNL83705.1"/>
    </source>
</evidence>
<evidence type="ECO:0000313" key="2">
    <source>
        <dbReference type="Proteomes" id="UP000267469"/>
    </source>
</evidence>
<evidence type="ECO:0008006" key="3">
    <source>
        <dbReference type="Google" id="ProtNLM"/>
    </source>
</evidence>
<dbReference type="Proteomes" id="UP000267469">
    <property type="component" value="Unassembled WGS sequence"/>
</dbReference>
<accession>A0A3N0E791</accession>
<dbReference type="AlphaFoldDB" id="A0A3N0E791"/>
<comment type="caution">
    <text evidence="1">The sequence shown here is derived from an EMBL/GenBank/DDBJ whole genome shotgun (WGS) entry which is preliminary data.</text>
</comment>
<sequence>MKRKYNTQIVNTLAKRYDVTTRYIRTCLKGEGNSLLADEIQNEYKRLVGKLNVVLDSLGIDR</sequence>
<dbReference type="EMBL" id="RJTM01000102">
    <property type="protein sequence ID" value="RNL83705.1"/>
    <property type="molecule type" value="Genomic_DNA"/>
</dbReference>
<keyword evidence="2" id="KW-1185">Reference proteome</keyword>
<proteinExistence type="predicted"/>
<organism evidence="1 2">
    <name type="scientific">Sinomicrobium pectinilyticum</name>
    <dbReference type="NCBI Taxonomy" id="1084421"/>
    <lineage>
        <taxon>Bacteria</taxon>
        <taxon>Pseudomonadati</taxon>
        <taxon>Bacteroidota</taxon>
        <taxon>Flavobacteriia</taxon>
        <taxon>Flavobacteriales</taxon>
        <taxon>Flavobacteriaceae</taxon>
        <taxon>Sinomicrobium</taxon>
    </lineage>
</organism>